<proteinExistence type="predicted"/>
<evidence type="ECO:0000313" key="3">
    <source>
        <dbReference type="Proteomes" id="UP001189429"/>
    </source>
</evidence>
<sequence length="577" mass="64012">MLETIAVADIWARERRRAANINQEGEDTCARCGVASETEKHRYYACPANEETGYSNDTELVKKAKDALDQQQDEHFWLRGVPPAAWAVKVDPDEDVEKAAHIFCTSAAAQAAVQEGHKVQSDYVFTDGSAGAGQTAKAPRLRRCGWAVVAFRYDQGGLPQEVAAWYGTIRAPRTVPRAELTAMSKAIGYTMAASARGVKIASAWKRALGALKQIQDPEGLDYSSTNFDLWLMAKRQLQNSTDHIMGHHIPSHLIEHPTELERWTGPTWWVIGNEMADKHAGWGAEHGALGPAIMAQQQFRDQITVSVQNRLLGISMAVMVEDPNEVARRFKSKRKSVRAWLAETGECHGRESSHLDQHGNVRLDFKTVQIGTRVVHDTHKTQLTQGWPWCEKCGATSYLGNHASRIVAGVARKLAKPCVPPTTAGRRVIMDLQKGRLPRRAKHDEDQATAAPPEEVKAAGFNPRVSSAEVIDLGGGSSEAETPQQAQPPTPRHPHPAAQASWQLVDHMEGYAGQWMNMVDQDVWEDKGDWIEHSVPYLQAATTRSRMDVQDQKKAATPREFQQISEFCEDILKGTHQ</sequence>
<keyword evidence="3" id="KW-1185">Reference proteome</keyword>
<reference evidence="2" key="1">
    <citation type="submission" date="2023-10" db="EMBL/GenBank/DDBJ databases">
        <authorList>
            <person name="Chen Y."/>
            <person name="Shah S."/>
            <person name="Dougan E. K."/>
            <person name="Thang M."/>
            <person name="Chan C."/>
        </authorList>
    </citation>
    <scope>NUCLEOTIDE SEQUENCE [LARGE SCALE GENOMIC DNA]</scope>
</reference>
<dbReference type="Proteomes" id="UP001189429">
    <property type="component" value="Unassembled WGS sequence"/>
</dbReference>
<evidence type="ECO:0000256" key="1">
    <source>
        <dbReference type="SAM" id="MobiDB-lite"/>
    </source>
</evidence>
<comment type="caution">
    <text evidence="2">The sequence shown here is derived from an EMBL/GenBank/DDBJ whole genome shotgun (WGS) entry which is preliminary data.</text>
</comment>
<accession>A0ABN9PI38</accession>
<feature type="non-terminal residue" evidence="2">
    <location>
        <position position="577"/>
    </location>
</feature>
<dbReference type="EMBL" id="CAUYUJ010000803">
    <property type="protein sequence ID" value="CAK0792627.1"/>
    <property type="molecule type" value="Genomic_DNA"/>
</dbReference>
<gene>
    <name evidence="2" type="ORF">PCOR1329_LOCUS3154</name>
</gene>
<evidence type="ECO:0000313" key="2">
    <source>
        <dbReference type="EMBL" id="CAK0792627.1"/>
    </source>
</evidence>
<organism evidence="2 3">
    <name type="scientific">Prorocentrum cordatum</name>
    <dbReference type="NCBI Taxonomy" id="2364126"/>
    <lineage>
        <taxon>Eukaryota</taxon>
        <taxon>Sar</taxon>
        <taxon>Alveolata</taxon>
        <taxon>Dinophyceae</taxon>
        <taxon>Prorocentrales</taxon>
        <taxon>Prorocentraceae</taxon>
        <taxon>Prorocentrum</taxon>
    </lineage>
</organism>
<feature type="region of interest" description="Disordered" evidence="1">
    <location>
        <begin position="433"/>
        <end position="499"/>
    </location>
</feature>
<protein>
    <submittedName>
        <fullName evidence="2">Uncharacterized protein</fullName>
    </submittedName>
</protein>
<dbReference type="SUPFAM" id="SSF53098">
    <property type="entry name" value="Ribonuclease H-like"/>
    <property type="match status" value="1"/>
</dbReference>
<name>A0ABN9PI38_9DINO</name>
<dbReference type="InterPro" id="IPR012337">
    <property type="entry name" value="RNaseH-like_sf"/>
</dbReference>
<dbReference type="InterPro" id="IPR036397">
    <property type="entry name" value="RNaseH_sf"/>
</dbReference>
<dbReference type="Gene3D" id="3.30.420.10">
    <property type="entry name" value="Ribonuclease H-like superfamily/Ribonuclease H"/>
    <property type="match status" value="1"/>
</dbReference>